<gene>
    <name evidence="5" type="ORF">NADFUDRAFT_26024</name>
</gene>
<reference evidence="5 6" key="1">
    <citation type="journal article" date="2016" name="Proc. Natl. Acad. Sci. U.S.A.">
        <title>Comparative genomics of biotechnologically important yeasts.</title>
        <authorList>
            <person name="Riley R."/>
            <person name="Haridas S."/>
            <person name="Wolfe K.H."/>
            <person name="Lopes M.R."/>
            <person name="Hittinger C.T."/>
            <person name="Goeker M."/>
            <person name="Salamov A.A."/>
            <person name="Wisecaver J.H."/>
            <person name="Long T.M."/>
            <person name="Calvey C.H."/>
            <person name="Aerts A.L."/>
            <person name="Barry K.W."/>
            <person name="Choi C."/>
            <person name="Clum A."/>
            <person name="Coughlan A.Y."/>
            <person name="Deshpande S."/>
            <person name="Douglass A.P."/>
            <person name="Hanson S.J."/>
            <person name="Klenk H.-P."/>
            <person name="LaButti K.M."/>
            <person name="Lapidus A."/>
            <person name="Lindquist E.A."/>
            <person name="Lipzen A.M."/>
            <person name="Meier-Kolthoff J.P."/>
            <person name="Ohm R.A."/>
            <person name="Otillar R.P."/>
            <person name="Pangilinan J.L."/>
            <person name="Peng Y."/>
            <person name="Rokas A."/>
            <person name="Rosa C.A."/>
            <person name="Scheuner C."/>
            <person name="Sibirny A.A."/>
            <person name="Slot J.C."/>
            <person name="Stielow J.B."/>
            <person name="Sun H."/>
            <person name="Kurtzman C.P."/>
            <person name="Blackwell M."/>
            <person name="Grigoriev I.V."/>
            <person name="Jeffries T.W."/>
        </authorList>
    </citation>
    <scope>NUCLEOTIDE SEQUENCE [LARGE SCALE GENOMIC DNA]</scope>
    <source>
        <strain evidence="5 6">DSM 6958</strain>
    </source>
</reference>
<accession>A0A1E3PHT2</accession>
<comment type="similarity">
    <text evidence="1">Belongs to the AB hydrolase superfamily.</text>
</comment>
<dbReference type="Proteomes" id="UP000095009">
    <property type="component" value="Unassembled WGS sequence"/>
</dbReference>
<feature type="region of interest" description="Disordered" evidence="3">
    <location>
        <begin position="24"/>
        <end position="48"/>
    </location>
</feature>
<dbReference type="SUPFAM" id="SSF53474">
    <property type="entry name" value="alpha/beta-Hydrolases"/>
    <property type="match status" value="1"/>
</dbReference>
<evidence type="ECO:0000256" key="1">
    <source>
        <dbReference type="ARBA" id="ARBA00008645"/>
    </source>
</evidence>
<dbReference type="AlphaFoldDB" id="A0A1E3PHT2"/>
<dbReference type="GO" id="GO:0005739">
    <property type="term" value="C:mitochondrion"/>
    <property type="evidence" value="ECO:0007669"/>
    <property type="project" value="TreeGrafter"/>
</dbReference>
<dbReference type="OrthoDB" id="8119704at2759"/>
<dbReference type="GO" id="GO:0052689">
    <property type="term" value="F:carboxylic ester hydrolase activity"/>
    <property type="evidence" value="ECO:0007669"/>
    <property type="project" value="TreeGrafter"/>
</dbReference>
<dbReference type="PANTHER" id="PTHR46118">
    <property type="entry name" value="PROTEIN ABHD11"/>
    <property type="match status" value="1"/>
</dbReference>
<dbReference type="EMBL" id="KV454410">
    <property type="protein sequence ID" value="ODQ64969.1"/>
    <property type="molecule type" value="Genomic_DNA"/>
</dbReference>
<name>A0A1E3PHT2_9ASCO</name>
<keyword evidence="2 5" id="KW-0378">Hydrolase</keyword>
<dbReference type="InterPro" id="IPR000073">
    <property type="entry name" value="AB_hydrolase_1"/>
</dbReference>
<dbReference type="STRING" id="857566.A0A1E3PHT2"/>
<dbReference type="PANTHER" id="PTHR46118:SF4">
    <property type="entry name" value="PROTEIN ABHD11"/>
    <property type="match status" value="1"/>
</dbReference>
<evidence type="ECO:0000313" key="5">
    <source>
        <dbReference type="EMBL" id="ODQ64969.1"/>
    </source>
</evidence>
<evidence type="ECO:0000256" key="3">
    <source>
        <dbReference type="SAM" id="MobiDB-lite"/>
    </source>
</evidence>
<evidence type="ECO:0000313" key="6">
    <source>
        <dbReference type="Proteomes" id="UP000095009"/>
    </source>
</evidence>
<evidence type="ECO:0000259" key="4">
    <source>
        <dbReference type="Pfam" id="PF00561"/>
    </source>
</evidence>
<proteinExistence type="inferred from homology"/>
<sequence>MSKDATSDSIPTVDLAYDIYEPSPTPQDSLFSTSSTAKGTSLHQSPGEKPPLVFIHGLFGNKSNSRAVSRILANDTTLMRDIYCLDLRNHGHSPHSSRHDYPAMARDIENFIEKNIGTEKGAILIGHSMGAKAAMAVSIRRPNLVKGMVSVDNAPVAHGVGSQFTSYLRAMAEIERKQVDTKRAAYDIFERIETNSAIVNFVMTNLVKETNPTTGKPVFKFRIPVDVLTKQISRVGEWPFEATTEMVYKSPTLFISGTRSDYINDRCLPAMKAFFPHYNLEKVEAGHWVISENMPDFITVLKEFIIRENI</sequence>
<dbReference type="Gene3D" id="3.40.50.1820">
    <property type="entry name" value="alpha/beta hydrolase"/>
    <property type="match status" value="1"/>
</dbReference>
<dbReference type="InterPro" id="IPR029058">
    <property type="entry name" value="AB_hydrolase_fold"/>
</dbReference>
<dbReference type="ESTHER" id="9asco-a0a1e3pht2">
    <property type="family name" value="ABHD11-Acetyl_transferase"/>
</dbReference>
<organism evidence="5 6">
    <name type="scientific">Nadsonia fulvescens var. elongata DSM 6958</name>
    <dbReference type="NCBI Taxonomy" id="857566"/>
    <lineage>
        <taxon>Eukaryota</taxon>
        <taxon>Fungi</taxon>
        <taxon>Dikarya</taxon>
        <taxon>Ascomycota</taxon>
        <taxon>Saccharomycotina</taxon>
        <taxon>Dipodascomycetes</taxon>
        <taxon>Dipodascales</taxon>
        <taxon>Dipodascales incertae sedis</taxon>
        <taxon>Nadsonia</taxon>
    </lineage>
</organism>
<keyword evidence="6" id="KW-1185">Reference proteome</keyword>
<feature type="domain" description="AB hydrolase-1" evidence="4">
    <location>
        <begin position="50"/>
        <end position="292"/>
    </location>
</feature>
<feature type="compositionally biased region" description="Polar residues" evidence="3">
    <location>
        <begin position="26"/>
        <end position="44"/>
    </location>
</feature>
<protein>
    <submittedName>
        <fullName evidence="5">Alpha/beta-hydrolase</fullName>
    </submittedName>
</protein>
<evidence type="ECO:0000256" key="2">
    <source>
        <dbReference type="ARBA" id="ARBA00022801"/>
    </source>
</evidence>
<dbReference type="Pfam" id="PF00561">
    <property type="entry name" value="Abhydrolase_1"/>
    <property type="match status" value="1"/>
</dbReference>